<evidence type="ECO:0000256" key="1">
    <source>
        <dbReference type="ARBA" id="ARBA00023239"/>
    </source>
</evidence>
<dbReference type="STRING" id="180197.SAMN02982919_00016"/>
<dbReference type="PANTHER" id="PTHR21240">
    <property type="entry name" value="2-AMINO-3-CARBOXYLMUCONATE-6-SEMIALDEHYDE DECARBOXYLASE"/>
    <property type="match status" value="1"/>
</dbReference>
<dbReference type="Pfam" id="PF04909">
    <property type="entry name" value="Amidohydro_2"/>
    <property type="match status" value="1"/>
</dbReference>
<accession>A0A1H9DF47</accession>
<dbReference type="Proteomes" id="UP000199766">
    <property type="component" value="Unassembled WGS sequence"/>
</dbReference>
<dbReference type="AlphaFoldDB" id="A0A1H9DF47"/>
<proteinExistence type="predicted"/>
<feature type="domain" description="Amidohydrolase-related" evidence="2">
    <location>
        <begin position="63"/>
        <end position="293"/>
    </location>
</feature>
<dbReference type="RefSeq" id="WP_091450914.1">
    <property type="nucleotide sequence ID" value="NZ_FOGD01000001.1"/>
</dbReference>
<dbReference type="GO" id="GO:0016831">
    <property type="term" value="F:carboxy-lyase activity"/>
    <property type="evidence" value="ECO:0007669"/>
    <property type="project" value="InterPro"/>
</dbReference>
<evidence type="ECO:0000313" key="4">
    <source>
        <dbReference type="Proteomes" id="UP000199766"/>
    </source>
</evidence>
<dbReference type="OrthoDB" id="1407586at2"/>
<evidence type="ECO:0000259" key="2">
    <source>
        <dbReference type="Pfam" id="PF04909"/>
    </source>
</evidence>
<organism evidence="3 4">
    <name type="scientific">Giesbergeria anulus</name>
    <dbReference type="NCBI Taxonomy" id="180197"/>
    <lineage>
        <taxon>Bacteria</taxon>
        <taxon>Pseudomonadati</taxon>
        <taxon>Pseudomonadota</taxon>
        <taxon>Betaproteobacteria</taxon>
        <taxon>Burkholderiales</taxon>
        <taxon>Comamonadaceae</taxon>
        <taxon>Giesbergeria</taxon>
    </lineage>
</organism>
<reference evidence="3 4" key="1">
    <citation type="submission" date="2016-10" db="EMBL/GenBank/DDBJ databases">
        <authorList>
            <person name="de Groot N.N."/>
        </authorList>
    </citation>
    <scope>NUCLEOTIDE SEQUENCE [LARGE SCALE GENOMIC DNA]</scope>
    <source>
        <strain evidence="3 4">ATCC 35958</strain>
    </source>
</reference>
<dbReference type="InterPro" id="IPR032466">
    <property type="entry name" value="Metal_Hydrolase"/>
</dbReference>
<dbReference type="EMBL" id="FOGD01000001">
    <property type="protein sequence ID" value="SEQ12009.1"/>
    <property type="molecule type" value="Genomic_DNA"/>
</dbReference>
<dbReference type="InterPro" id="IPR032465">
    <property type="entry name" value="ACMSD"/>
</dbReference>
<dbReference type="GO" id="GO:0016787">
    <property type="term" value="F:hydrolase activity"/>
    <property type="evidence" value="ECO:0007669"/>
    <property type="project" value="InterPro"/>
</dbReference>
<gene>
    <name evidence="3" type="ORF">SAMN02982919_00016</name>
</gene>
<name>A0A1H9DF47_9BURK</name>
<dbReference type="Gene3D" id="3.20.20.140">
    <property type="entry name" value="Metal-dependent hydrolases"/>
    <property type="match status" value="1"/>
</dbReference>
<evidence type="ECO:0000313" key="3">
    <source>
        <dbReference type="EMBL" id="SEQ12009.1"/>
    </source>
</evidence>
<dbReference type="SUPFAM" id="SSF51556">
    <property type="entry name" value="Metallo-dependent hydrolases"/>
    <property type="match status" value="1"/>
</dbReference>
<keyword evidence="1" id="KW-0456">Lyase</keyword>
<keyword evidence="4" id="KW-1185">Reference proteome</keyword>
<sequence>MTTTLQAPRTASGHRVIDMRCRPAYLHDFFGATPDSPGEGVARWLNRRVGARGDDLHFARSRTPEGFLAEVRDAGLSHAVVVGRHTPGQHLPNDTIHQIVQGHPELIGIGAVDPALQGTEAALAEVERAVRTLGLAGIDLEPGFGVPARHPDDPVYFPIYDLAQDLGIPIFLMSGPTTPDLRYNDPAPLAQVAQAFPRLRLVAYHGYWPNVQQAIGVAFRYENISLVPDMYLFQPGTQAYVEAANSFLGEQFLFGSSYPFRPIGQTIEDFLALGFRDDVVEQLLYGNAARLLALPAA</sequence>
<protein>
    <recommendedName>
        <fullName evidence="2">Amidohydrolase-related domain-containing protein</fullName>
    </recommendedName>
</protein>
<dbReference type="InterPro" id="IPR006680">
    <property type="entry name" value="Amidohydro-rel"/>
</dbReference>